<evidence type="ECO:0000256" key="1">
    <source>
        <dbReference type="SAM" id="Coils"/>
    </source>
</evidence>
<dbReference type="Pfam" id="PF03732">
    <property type="entry name" value="Retrotrans_gag"/>
    <property type="match status" value="1"/>
</dbReference>
<dbReference type="InterPro" id="IPR005162">
    <property type="entry name" value="Retrotrans_gag_dom"/>
</dbReference>
<keyword evidence="1" id="KW-0175">Coiled coil</keyword>
<evidence type="ECO:0000313" key="3">
    <source>
        <dbReference type="EMBL" id="KAE8659357.1"/>
    </source>
</evidence>
<dbReference type="PANTHER" id="PTHR32108:SF9">
    <property type="entry name" value="REVERSE TRANSCRIPTASE RNASE H-LIKE DOMAIN-CONTAINING PROTEIN"/>
    <property type="match status" value="1"/>
</dbReference>
<feature type="coiled-coil region" evidence="1">
    <location>
        <begin position="85"/>
        <end position="115"/>
    </location>
</feature>
<dbReference type="AlphaFoldDB" id="A0A6A2XSW4"/>
<dbReference type="Proteomes" id="UP000436088">
    <property type="component" value="Unassembled WGS sequence"/>
</dbReference>
<dbReference type="EMBL" id="VEPZ02001737">
    <property type="protein sequence ID" value="KAE8659357.1"/>
    <property type="molecule type" value="Genomic_DNA"/>
</dbReference>
<comment type="caution">
    <text evidence="3">The sequence shown here is derived from an EMBL/GenBank/DDBJ whole genome shotgun (WGS) entry which is preliminary data.</text>
</comment>
<evidence type="ECO:0000313" key="4">
    <source>
        <dbReference type="Proteomes" id="UP000436088"/>
    </source>
</evidence>
<keyword evidence="4" id="KW-1185">Reference proteome</keyword>
<dbReference type="PANTHER" id="PTHR32108">
    <property type="entry name" value="DNA-DIRECTED RNA POLYMERASE SUBUNIT ALPHA"/>
    <property type="match status" value="1"/>
</dbReference>
<proteinExistence type="predicted"/>
<accession>A0A6A2XSW4</accession>
<name>A0A6A2XSW4_HIBSY</name>
<protein>
    <recommendedName>
        <fullName evidence="2">Retrotransposon gag domain-containing protein</fullName>
    </recommendedName>
</protein>
<gene>
    <name evidence="3" type="ORF">F3Y22_tig00116962pilonHSYRG00155</name>
</gene>
<evidence type="ECO:0000259" key="2">
    <source>
        <dbReference type="Pfam" id="PF03732"/>
    </source>
</evidence>
<sequence length="368" mass="42944">MKTMEQSNERLQDQWPEQLTWLPQDTKKEISNSVPDGPNQIIQGMTSYKEEITAKEQQCYQINESIMIIYPGAPHLNPNNSLINYSQYEERFKKMDESIRNMKDVNASRKELEARELSLIPDLVIPHEFKMPDFEKYDGTTVVWYNQLTQEQIKRWVDLANAFLGQYRYVKGLTPTRMDLRGLRIKANEGFKKYSLRWRGVEEQVQPPMLEKEILHMFRDSFLAPFFELMHANPTKEFENLVISGESIENVVNEGNSNVTSKSPTVQKAKADNVNECPIQSPRNCKRKRASICSDRPKKVMRSRKTLEVFQTSISDLYPHLVKGRYITPKPTKVPPNPFAHCYDQNSFCNFHLGVKGHSTENYWQLLK</sequence>
<organism evidence="3 4">
    <name type="scientific">Hibiscus syriacus</name>
    <name type="common">Rose of Sharon</name>
    <dbReference type="NCBI Taxonomy" id="106335"/>
    <lineage>
        <taxon>Eukaryota</taxon>
        <taxon>Viridiplantae</taxon>
        <taxon>Streptophyta</taxon>
        <taxon>Embryophyta</taxon>
        <taxon>Tracheophyta</taxon>
        <taxon>Spermatophyta</taxon>
        <taxon>Magnoliopsida</taxon>
        <taxon>eudicotyledons</taxon>
        <taxon>Gunneridae</taxon>
        <taxon>Pentapetalae</taxon>
        <taxon>rosids</taxon>
        <taxon>malvids</taxon>
        <taxon>Malvales</taxon>
        <taxon>Malvaceae</taxon>
        <taxon>Malvoideae</taxon>
        <taxon>Hibiscus</taxon>
    </lineage>
</organism>
<reference evidence="3" key="1">
    <citation type="submission" date="2019-09" db="EMBL/GenBank/DDBJ databases">
        <title>Draft genome information of white flower Hibiscus syriacus.</title>
        <authorList>
            <person name="Kim Y.-M."/>
        </authorList>
    </citation>
    <scope>NUCLEOTIDE SEQUENCE [LARGE SCALE GENOMIC DNA]</scope>
    <source>
        <strain evidence="3">YM2019G1</strain>
    </source>
</reference>
<feature type="domain" description="Retrotransposon gag" evidence="2">
    <location>
        <begin position="138"/>
        <end position="219"/>
    </location>
</feature>